<sequence length="302" mass="35001">MARPSQPQLNLYVFAFLKVTAELYPEVLNDLHRLVLPAFKAAEEKVVLRGPTTSGPAGATSTEGRKPSLPLLMVNHGWVEKPPLEDDHLHGDLVAALDAWQSKYHLRALNGRTDWVRYFALETLHAWLQYGVPDRLRWDVYALDRELQDDIKAVTPRVRQVKKREACPDPATHLILAIPRFDPHTMNQPQYLEALGQQLLSLLRADLQEAQRTYLQKQEFTRKRPKDYTDLDYRQFARCQVGGQTCVEVAREDYGYGRKPKMPRFDTTVEDRNRTLSELLGLEFRPERDTTARRTRRRNESV</sequence>
<proteinExistence type="predicted"/>
<keyword evidence="2" id="KW-1185">Reference proteome</keyword>
<dbReference type="Proteomes" id="UP000010467">
    <property type="component" value="Chromosome"/>
</dbReference>
<dbReference type="EMBL" id="CP003382">
    <property type="protein sequence ID" value="AFZ67425.1"/>
    <property type="molecule type" value="Genomic_DNA"/>
</dbReference>
<dbReference type="PATRIC" id="fig|937777.3.peg.1925"/>
<name>L0A339_DEIPD</name>
<dbReference type="STRING" id="937777.Deipe_1921"/>
<protein>
    <submittedName>
        <fullName evidence="1">Uncharacterized protein</fullName>
    </submittedName>
</protein>
<dbReference type="RefSeq" id="WP_015235730.1">
    <property type="nucleotide sequence ID" value="NC_019793.1"/>
</dbReference>
<dbReference type="HOGENOM" id="CLU_920464_0_0_0"/>
<evidence type="ECO:0000313" key="2">
    <source>
        <dbReference type="Proteomes" id="UP000010467"/>
    </source>
</evidence>
<reference evidence="2" key="1">
    <citation type="submission" date="2012-03" db="EMBL/GenBank/DDBJ databases">
        <title>Complete sequence of chromosome of Deinococcus peraridilitoris DSM 19664.</title>
        <authorList>
            <person name="Lucas S."/>
            <person name="Copeland A."/>
            <person name="Lapidus A."/>
            <person name="Glavina del Rio T."/>
            <person name="Dalin E."/>
            <person name="Tice H."/>
            <person name="Bruce D."/>
            <person name="Goodwin L."/>
            <person name="Pitluck S."/>
            <person name="Peters L."/>
            <person name="Mikhailova N."/>
            <person name="Lu M."/>
            <person name="Kyrpides N."/>
            <person name="Mavromatis K."/>
            <person name="Ivanova N."/>
            <person name="Brettin T."/>
            <person name="Detter J.C."/>
            <person name="Han C."/>
            <person name="Larimer F."/>
            <person name="Land M."/>
            <person name="Hauser L."/>
            <person name="Markowitz V."/>
            <person name="Cheng J.-F."/>
            <person name="Hugenholtz P."/>
            <person name="Woyke T."/>
            <person name="Wu D."/>
            <person name="Pukall R."/>
            <person name="Steenblock K."/>
            <person name="Brambilla E."/>
            <person name="Klenk H.-P."/>
            <person name="Eisen J.A."/>
        </authorList>
    </citation>
    <scope>NUCLEOTIDE SEQUENCE [LARGE SCALE GENOMIC DNA]</scope>
    <source>
        <strain evidence="2">DSM 19664 / LMG 22246 / CIP 109416 / KR-200</strain>
    </source>
</reference>
<dbReference type="AlphaFoldDB" id="L0A339"/>
<evidence type="ECO:0000313" key="1">
    <source>
        <dbReference type="EMBL" id="AFZ67425.1"/>
    </source>
</evidence>
<organism evidence="1 2">
    <name type="scientific">Deinococcus peraridilitoris (strain DSM 19664 / LMG 22246 / CIP 109416 / KR-200)</name>
    <dbReference type="NCBI Taxonomy" id="937777"/>
    <lineage>
        <taxon>Bacteria</taxon>
        <taxon>Thermotogati</taxon>
        <taxon>Deinococcota</taxon>
        <taxon>Deinococci</taxon>
        <taxon>Deinococcales</taxon>
        <taxon>Deinococcaceae</taxon>
        <taxon>Deinococcus</taxon>
    </lineage>
</organism>
<gene>
    <name evidence="1" type="ordered locus">Deipe_1921</name>
</gene>
<dbReference type="KEGG" id="dpd:Deipe_1921"/>
<accession>L0A339</accession>